<dbReference type="AlphaFoldDB" id="A0A7W9L7Q3"/>
<feature type="domain" description="MrfA-like Zn-binding" evidence="1">
    <location>
        <begin position="507"/>
        <end position="608"/>
    </location>
</feature>
<gene>
    <name evidence="2" type="ORF">HD596_000484</name>
</gene>
<dbReference type="Pfam" id="PF09369">
    <property type="entry name" value="MZB"/>
    <property type="match status" value="1"/>
</dbReference>
<dbReference type="InterPro" id="IPR047721">
    <property type="entry name" value="DrmB"/>
</dbReference>
<organism evidence="2 3">
    <name type="scientific">Nonomuraea jabiensis</name>
    <dbReference type="NCBI Taxonomy" id="882448"/>
    <lineage>
        <taxon>Bacteria</taxon>
        <taxon>Bacillati</taxon>
        <taxon>Actinomycetota</taxon>
        <taxon>Actinomycetes</taxon>
        <taxon>Streptosporangiales</taxon>
        <taxon>Streptosporangiaceae</taxon>
        <taxon>Nonomuraea</taxon>
    </lineage>
</organism>
<evidence type="ECO:0000259" key="1">
    <source>
        <dbReference type="Pfam" id="PF09369"/>
    </source>
</evidence>
<dbReference type="RefSeq" id="WP_185067662.1">
    <property type="nucleotide sequence ID" value="NZ_JACHMB010000001.1"/>
</dbReference>
<name>A0A7W9L7Q3_9ACTN</name>
<sequence length="643" mass="72074">MAGDKYRVRAGAVRPSHLMFTSGVGSLVDLPNFSVLVSGLDDWRHEGAYGWEPLAEPRLLAAIQSFPYHKGDPEYLDFRSVKELRPAPWLAGIERDPSGPASKVGVPTVPFPGWMRCTACDLLAPIDSKVFGFENDKPRKPHEARFFHDNCGRKRKGRKPLAVAARFVLACTGGHLDDFPYVEFVHHGQPCAKVSHPTLHMTDRGGNLGANVEVRCTNCEEKRNIRAVLGRRGQDQLPRCRGRHPHLSRFDEGGCNRQLHVLVVGASNQWFPQTLAALAVPQTGAKAIDTMVERHWEAIKPLILPMYPWARENLPAMRDHFAKWSDQDVWEATERRRAIEAGGTEKKPPAYPDLRSPEWEVFSAEELPEPNDDFAVRRLDEVPGRLKEVYADVLQVERLREVRALIGFTRLDAPDPEDPELVTRAPLSRSRPLWVPASQVRGEGIFLRLPEGLLRGWEERVIESEAMTQHLEAYTRFRSYRYSDRIKGNFDAARGWPGPRFYALHTLSHLLIRTIALQCGYSSASLSERIYAGTADDPRSGILIYTAVPDSEGTLGGLVSLAEPDRLVELTFGALRDARHCSSDPLCAERTPQAPADFLHGAACHVCLFVSETTCERGNRYLDRRFVVPLADEPELALFAGLL</sequence>
<dbReference type="Proteomes" id="UP000579153">
    <property type="component" value="Unassembled WGS sequence"/>
</dbReference>
<proteinExistence type="predicted"/>
<protein>
    <recommendedName>
        <fullName evidence="1">MrfA-like Zn-binding domain-containing protein</fullName>
    </recommendedName>
</protein>
<accession>A0A7W9L7Q3</accession>
<reference evidence="2 3" key="1">
    <citation type="submission" date="2020-08" db="EMBL/GenBank/DDBJ databases">
        <title>Sequencing the genomes of 1000 actinobacteria strains.</title>
        <authorList>
            <person name="Klenk H.-P."/>
        </authorList>
    </citation>
    <scope>NUCLEOTIDE SEQUENCE [LARGE SCALE GENOMIC DNA]</scope>
    <source>
        <strain evidence="2 3">DSM 45507</strain>
    </source>
</reference>
<dbReference type="InterPro" id="IPR018973">
    <property type="entry name" value="MZB"/>
</dbReference>
<evidence type="ECO:0000313" key="3">
    <source>
        <dbReference type="Proteomes" id="UP000579153"/>
    </source>
</evidence>
<keyword evidence="3" id="KW-1185">Reference proteome</keyword>
<comment type="caution">
    <text evidence="2">The sequence shown here is derived from an EMBL/GenBank/DDBJ whole genome shotgun (WGS) entry which is preliminary data.</text>
</comment>
<dbReference type="NCBIfam" id="NF038324">
    <property type="entry name" value="DrmB_fam"/>
    <property type="match status" value="1"/>
</dbReference>
<dbReference type="EMBL" id="JACHMB010000001">
    <property type="protein sequence ID" value="MBB5773728.1"/>
    <property type="molecule type" value="Genomic_DNA"/>
</dbReference>
<evidence type="ECO:0000313" key="2">
    <source>
        <dbReference type="EMBL" id="MBB5773728.1"/>
    </source>
</evidence>